<dbReference type="Pfam" id="PF01243">
    <property type="entry name" value="PNPOx_N"/>
    <property type="match status" value="1"/>
</dbReference>
<protein>
    <submittedName>
        <fullName evidence="8">Pyridoxamine 5'-phosphate oxidase</fullName>
        <ecNumber evidence="8">1.4.3.5</ecNumber>
    </submittedName>
</protein>
<dbReference type="SUPFAM" id="SSF50475">
    <property type="entry name" value="FMN-binding split barrel"/>
    <property type="match status" value="1"/>
</dbReference>
<evidence type="ECO:0000256" key="4">
    <source>
        <dbReference type="ARBA" id="ARBA00023002"/>
    </source>
</evidence>
<dbReference type="Proteomes" id="UP000250642">
    <property type="component" value="Unassembled WGS sequence"/>
</dbReference>
<evidence type="ECO:0000256" key="5">
    <source>
        <dbReference type="PIRSR" id="PIRSR000190-2"/>
    </source>
</evidence>
<dbReference type="Pfam" id="PF10590">
    <property type="entry name" value="PNP_phzG_C"/>
    <property type="match status" value="1"/>
</dbReference>
<dbReference type="GO" id="GO:0008615">
    <property type="term" value="P:pyridoxine biosynthetic process"/>
    <property type="evidence" value="ECO:0007669"/>
    <property type="project" value="InterPro"/>
</dbReference>
<dbReference type="PANTHER" id="PTHR10851:SF0">
    <property type="entry name" value="PYRIDOXINE-5'-PHOSPHATE OXIDASE"/>
    <property type="match status" value="1"/>
</dbReference>
<dbReference type="InterPro" id="IPR019576">
    <property type="entry name" value="Pyridoxamine_oxidase_dimer_C"/>
</dbReference>
<evidence type="ECO:0000256" key="2">
    <source>
        <dbReference type="ARBA" id="ARBA00022630"/>
    </source>
</evidence>
<evidence type="ECO:0000313" key="8">
    <source>
        <dbReference type="EMBL" id="RAW19352.1"/>
    </source>
</evidence>
<sequence length="218" mass="24890">MSDKPSDLLRGVKSLSGPFPTWDTEQLPVRPGNLFLEWLRLAIDYGVKEPHAMTISTVDSNGFPDARVLILKDVVDEVFYFASGSESRKGQQLGNNPHVALTFYWPALGRQIRIRGEAVDMGEEAGTADFRKRSAGARAVAMTGRQSQELESEEELERAIAAQKERISRDPDVITPNWRLYAVNAKEVEFWQGDSERKHMRIQYILHQGQWKHQRLWP</sequence>
<comment type="cofactor">
    <cofactor evidence="5">
        <name>FMN</name>
        <dbReference type="ChEBI" id="CHEBI:58210"/>
    </cofactor>
    <text evidence="5">Binds 1 FMN per subunit.</text>
</comment>
<dbReference type="PIRSF" id="PIRSF000190">
    <property type="entry name" value="Pyd_amn-ph_oxd"/>
    <property type="match status" value="1"/>
</dbReference>
<evidence type="ECO:0000259" key="7">
    <source>
        <dbReference type="Pfam" id="PF10590"/>
    </source>
</evidence>
<proteinExistence type="inferred from homology"/>
<name>A0A329R7I6_9BACL</name>
<dbReference type="EMBL" id="QEVW01000001">
    <property type="protein sequence ID" value="RAW19352.1"/>
    <property type="molecule type" value="Genomic_DNA"/>
</dbReference>
<feature type="binding site" evidence="5">
    <location>
        <position position="191"/>
    </location>
    <ligand>
        <name>FMN</name>
        <dbReference type="ChEBI" id="CHEBI:58210"/>
    </ligand>
</feature>
<dbReference type="InterPro" id="IPR011576">
    <property type="entry name" value="Pyridox_Oxase_N"/>
</dbReference>
<evidence type="ECO:0000313" key="9">
    <source>
        <dbReference type="Proteomes" id="UP000250642"/>
    </source>
</evidence>
<organism evidence="8 9">
    <name type="scientific">Paenibacillus taichungensis</name>
    <dbReference type="NCBI Taxonomy" id="484184"/>
    <lineage>
        <taxon>Bacteria</taxon>
        <taxon>Bacillati</taxon>
        <taxon>Bacillota</taxon>
        <taxon>Bacilli</taxon>
        <taxon>Bacillales</taxon>
        <taxon>Paenibacillaceae</taxon>
        <taxon>Paenibacillus</taxon>
    </lineage>
</organism>
<keyword evidence="2" id="KW-0285">Flavoprotein</keyword>
<dbReference type="Gene3D" id="2.30.110.10">
    <property type="entry name" value="Electron Transport, Fmn-binding Protein, Chain A"/>
    <property type="match status" value="1"/>
</dbReference>
<evidence type="ECO:0000256" key="1">
    <source>
        <dbReference type="ARBA" id="ARBA00007301"/>
    </source>
</evidence>
<keyword evidence="4 8" id="KW-0560">Oxidoreductase</keyword>
<gene>
    <name evidence="8" type="primary">pdxH</name>
    <name evidence="8" type="ORF">DC345_00805</name>
</gene>
<accession>A0A329R7I6</accession>
<feature type="binding site" evidence="5">
    <location>
        <begin position="67"/>
        <end position="72"/>
    </location>
    <ligand>
        <name>FMN</name>
        <dbReference type="ChEBI" id="CHEBI:58210"/>
    </ligand>
</feature>
<dbReference type="AlphaFoldDB" id="A0A329R7I6"/>
<dbReference type="PANTHER" id="PTHR10851">
    <property type="entry name" value="PYRIDOXINE-5-PHOSPHATE OXIDASE"/>
    <property type="match status" value="1"/>
</dbReference>
<dbReference type="GO" id="GO:0010181">
    <property type="term" value="F:FMN binding"/>
    <property type="evidence" value="ECO:0007669"/>
    <property type="project" value="InterPro"/>
</dbReference>
<comment type="similarity">
    <text evidence="1">Belongs to the pyridoxamine 5'-phosphate oxidase family.</text>
</comment>
<dbReference type="InterPro" id="IPR012349">
    <property type="entry name" value="Split_barrel_FMN-bd"/>
</dbReference>
<dbReference type="GO" id="GO:0004733">
    <property type="term" value="F:pyridoxamine phosphate oxidase activity"/>
    <property type="evidence" value="ECO:0007669"/>
    <property type="project" value="UniProtKB-EC"/>
</dbReference>
<feature type="domain" description="Pyridoxamine 5'-phosphate oxidase N-terminal" evidence="6">
    <location>
        <begin position="43"/>
        <end position="161"/>
    </location>
</feature>
<comment type="caution">
    <text evidence="8">The sequence shown here is derived from an EMBL/GenBank/DDBJ whole genome shotgun (WGS) entry which is preliminary data.</text>
</comment>
<feature type="domain" description="Pyridoxine 5'-phosphate oxidase dimerisation C-terminal" evidence="7">
    <location>
        <begin position="178"/>
        <end position="218"/>
    </location>
</feature>
<reference evidence="8 9" key="1">
    <citation type="submission" date="2018-04" db="EMBL/GenBank/DDBJ databases">
        <title>Paenibacillus taichungensis Genome sequencing and assembly.</title>
        <authorList>
            <person name="Xu J."/>
            <person name="Rensing C."/>
            <person name="Mazhar H.S."/>
        </authorList>
    </citation>
    <scope>NUCLEOTIDE SEQUENCE [LARGE SCALE GENOMIC DNA]</scope>
    <source>
        <strain evidence="8 9">NC1</strain>
    </source>
</reference>
<dbReference type="InterPro" id="IPR000659">
    <property type="entry name" value="Pyridox_Oxase"/>
</dbReference>
<keyword evidence="3 5" id="KW-0288">FMN</keyword>
<feature type="binding site" evidence="5">
    <location>
        <position position="201"/>
    </location>
    <ligand>
        <name>FMN</name>
        <dbReference type="ChEBI" id="CHEBI:58210"/>
    </ligand>
</feature>
<dbReference type="NCBIfam" id="NF004231">
    <property type="entry name" value="PRK05679.1"/>
    <property type="match status" value="1"/>
</dbReference>
<dbReference type="EC" id="1.4.3.5" evidence="8"/>
<feature type="binding site" evidence="5">
    <location>
        <position position="111"/>
    </location>
    <ligand>
        <name>FMN</name>
        <dbReference type="ChEBI" id="CHEBI:58210"/>
    </ligand>
</feature>
<feature type="binding site" evidence="5">
    <location>
        <begin position="146"/>
        <end position="147"/>
    </location>
    <ligand>
        <name>FMN</name>
        <dbReference type="ChEBI" id="CHEBI:58210"/>
    </ligand>
</feature>
<evidence type="ECO:0000259" key="6">
    <source>
        <dbReference type="Pfam" id="PF01243"/>
    </source>
</evidence>
<feature type="binding site" evidence="5">
    <location>
        <position position="88"/>
    </location>
    <ligand>
        <name>FMN</name>
        <dbReference type="ChEBI" id="CHEBI:58210"/>
    </ligand>
</feature>
<feature type="binding site" evidence="5">
    <location>
        <position position="89"/>
    </location>
    <ligand>
        <name>FMN</name>
        <dbReference type="ChEBI" id="CHEBI:58210"/>
    </ligand>
</feature>
<evidence type="ECO:0000256" key="3">
    <source>
        <dbReference type="ARBA" id="ARBA00022643"/>
    </source>
</evidence>